<evidence type="ECO:0000313" key="8">
    <source>
        <dbReference type="Proteomes" id="UP000628017"/>
    </source>
</evidence>
<reference evidence="7" key="1">
    <citation type="journal article" date="2014" name="Int. J. Syst. Evol. Microbiol.">
        <title>Complete genome sequence of Corynebacterium casei LMG S-19264T (=DSM 44701T), isolated from a smear-ripened cheese.</title>
        <authorList>
            <consortium name="US DOE Joint Genome Institute (JGI-PGF)"/>
            <person name="Walter F."/>
            <person name="Albersmeier A."/>
            <person name="Kalinowski J."/>
            <person name="Ruckert C."/>
        </authorList>
    </citation>
    <scope>NUCLEOTIDE SEQUENCE</scope>
    <source>
        <strain evidence="7">CGMCC 1.15880</strain>
    </source>
</reference>
<dbReference type="Proteomes" id="UP000628017">
    <property type="component" value="Unassembled WGS sequence"/>
</dbReference>
<dbReference type="PROSITE" id="PS00775">
    <property type="entry name" value="GLYCOSYL_HYDROL_F3"/>
    <property type="match status" value="1"/>
</dbReference>
<reference evidence="7" key="2">
    <citation type="submission" date="2020-09" db="EMBL/GenBank/DDBJ databases">
        <authorList>
            <person name="Sun Q."/>
            <person name="Zhou Y."/>
        </authorList>
    </citation>
    <scope>NUCLEOTIDE SEQUENCE</scope>
    <source>
        <strain evidence="7">CGMCC 1.15880</strain>
    </source>
</reference>
<dbReference type="InterPro" id="IPR019800">
    <property type="entry name" value="Glyco_hydro_3_AS"/>
</dbReference>
<evidence type="ECO:0000256" key="1">
    <source>
        <dbReference type="ARBA" id="ARBA00001231"/>
    </source>
</evidence>
<dbReference type="InterPro" id="IPR001764">
    <property type="entry name" value="Glyco_hydro_3_N"/>
</dbReference>
<dbReference type="InterPro" id="IPR017853">
    <property type="entry name" value="GH"/>
</dbReference>
<comment type="similarity">
    <text evidence="2">Belongs to the glycosyl hydrolase 3 family.</text>
</comment>
<keyword evidence="5" id="KW-0326">Glycosidase</keyword>
<dbReference type="AlphaFoldDB" id="A0A916R0H3"/>
<dbReference type="GO" id="GO:0005975">
    <property type="term" value="P:carbohydrate metabolic process"/>
    <property type="evidence" value="ECO:0007669"/>
    <property type="project" value="InterPro"/>
</dbReference>
<gene>
    <name evidence="7" type="ORF">GCM10011498_26980</name>
</gene>
<name>A0A916R0H3_9RHOB</name>
<dbReference type="GO" id="GO:0004563">
    <property type="term" value="F:beta-N-acetylhexosaminidase activity"/>
    <property type="evidence" value="ECO:0007669"/>
    <property type="project" value="UniProtKB-EC"/>
</dbReference>
<evidence type="ECO:0000256" key="4">
    <source>
        <dbReference type="ARBA" id="ARBA00022801"/>
    </source>
</evidence>
<dbReference type="NCBIfam" id="NF003740">
    <property type="entry name" value="PRK05337.1"/>
    <property type="match status" value="1"/>
</dbReference>
<comment type="caution">
    <text evidence="7">The sequence shown here is derived from an EMBL/GenBank/DDBJ whole genome shotgun (WGS) entry which is preliminary data.</text>
</comment>
<proteinExistence type="inferred from homology"/>
<evidence type="ECO:0000256" key="5">
    <source>
        <dbReference type="ARBA" id="ARBA00023295"/>
    </source>
</evidence>
<evidence type="ECO:0000313" key="7">
    <source>
        <dbReference type="EMBL" id="GGA24568.1"/>
    </source>
</evidence>
<evidence type="ECO:0000256" key="2">
    <source>
        <dbReference type="ARBA" id="ARBA00005336"/>
    </source>
</evidence>
<dbReference type="InterPro" id="IPR036962">
    <property type="entry name" value="Glyco_hydro_3_N_sf"/>
</dbReference>
<dbReference type="PANTHER" id="PTHR30480">
    <property type="entry name" value="BETA-HEXOSAMINIDASE-RELATED"/>
    <property type="match status" value="1"/>
</dbReference>
<keyword evidence="4 7" id="KW-0378">Hydrolase</keyword>
<evidence type="ECO:0000259" key="6">
    <source>
        <dbReference type="Pfam" id="PF00933"/>
    </source>
</evidence>
<dbReference type="GO" id="GO:0009254">
    <property type="term" value="P:peptidoglycan turnover"/>
    <property type="evidence" value="ECO:0007669"/>
    <property type="project" value="TreeGrafter"/>
</dbReference>
<comment type="catalytic activity">
    <reaction evidence="1">
        <text>Hydrolysis of terminal non-reducing N-acetyl-D-hexosamine residues in N-acetyl-beta-D-hexosaminides.</text>
        <dbReference type="EC" id="3.2.1.52"/>
    </reaction>
</comment>
<dbReference type="Gene3D" id="3.20.20.300">
    <property type="entry name" value="Glycoside hydrolase, family 3, N-terminal domain"/>
    <property type="match status" value="1"/>
</dbReference>
<protein>
    <recommendedName>
        <fullName evidence="3">beta-N-acetylhexosaminidase</fullName>
        <ecNumber evidence="3">3.2.1.52</ecNumber>
    </recommendedName>
</protein>
<organism evidence="7 8">
    <name type="scientific">Neptunicoccus cionae</name>
    <dbReference type="NCBI Taxonomy" id="2035344"/>
    <lineage>
        <taxon>Bacteria</taxon>
        <taxon>Pseudomonadati</taxon>
        <taxon>Pseudomonadota</taxon>
        <taxon>Alphaproteobacteria</taxon>
        <taxon>Rhodobacterales</taxon>
        <taxon>Paracoccaceae</taxon>
        <taxon>Neptunicoccus</taxon>
    </lineage>
</organism>
<dbReference type="EMBL" id="BMKA01000003">
    <property type="protein sequence ID" value="GGA24568.1"/>
    <property type="molecule type" value="Genomic_DNA"/>
</dbReference>
<evidence type="ECO:0000256" key="3">
    <source>
        <dbReference type="ARBA" id="ARBA00012663"/>
    </source>
</evidence>
<dbReference type="EC" id="3.2.1.52" evidence="3"/>
<dbReference type="PANTHER" id="PTHR30480:SF13">
    <property type="entry name" value="BETA-HEXOSAMINIDASE"/>
    <property type="match status" value="1"/>
</dbReference>
<dbReference type="RefSeq" id="WP_188676243.1">
    <property type="nucleotide sequence ID" value="NZ_BMKA01000003.1"/>
</dbReference>
<sequence length="335" mass="36069">MAPRAAIFGCLGPVLSAEETAFFRDADPWGFILFARNIETPDQLRKLTAQLRDAVGRDAPILIDQEGGRVARLRPPHWREWDAALDFAQRAGANAPQAMHLRGRMIAAELHDLGIDVNCAPMLDVATDDSHDIILNRCYGHDPETVAVNGRALAEGQLAGGVLPIIKHIPGHGRASLDSHFDLPKLDTPLADLQASDFVPFSRLSDLPMAMTAHIIYSAIDPQNCATLSPAVIEVIRQDIGFGGLLMTDDLSMKALSGSFEARTATALTAGCDVILHCNGERAEMEPILSETPELSGLAATRAQAALELRHTPEPFDATQAEEALALLMEDAVHG</sequence>
<dbReference type="SUPFAM" id="SSF51445">
    <property type="entry name" value="(Trans)glycosidases"/>
    <property type="match status" value="1"/>
</dbReference>
<accession>A0A916R0H3</accession>
<dbReference type="InterPro" id="IPR050226">
    <property type="entry name" value="NagZ_Beta-hexosaminidase"/>
</dbReference>
<dbReference type="Pfam" id="PF00933">
    <property type="entry name" value="Glyco_hydro_3"/>
    <property type="match status" value="1"/>
</dbReference>
<keyword evidence="8" id="KW-1185">Reference proteome</keyword>
<feature type="domain" description="Glycoside hydrolase family 3 N-terminal" evidence="6">
    <location>
        <begin position="30"/>
        <end position="286"/>
    </location>
</feature>